<name>A0AAN0NLD1_9RHOB</name>
<dbReference type="EMBL" id="CP151767">
    <property type="protein sequence ID" value="WZU68802.1"/>
    <property type="molecule type" value="Genomic_DNA"/>
</dbReference>
<evidence type="ECO:0008006" key="5">
    <source>
        <dbReference type="Google" id="ProtNLM"/>
    </source>
</evidence>
<reference evidence="3" key="1">
    <citation type="submission" date="2024-04" db="EMBL/GenBank/DDBJ databases">
        <title>Phylogenomic analyses of a clade within the roseobacter group suggest taxonomic reassignments of species of the genera Aestuariivita, Citreicella, Loktanella, Nautella, Pelagibaca, Ruegeria, Thalassobius, Thiobacimonas and Tropicibacter, and the proposal o.</title>
        <authorList>
            <person name="Jeon C.O."/>
        </authorList>
    </citation>
    <scope>NUCLEOTIDE SEQUENCE</scope>
    <source>
        <strain evidence="3">SS1-5</strain>
    </source>
</reference>
<evidence type="ECO:0000313" key="3">
    <source>
        <dbReference type="EMBL" id="WZU68802.1"/>
    </source>
</evidence>
<gene>
    <name evidence="3" type="ORF">AABB31_08015</name>
</gene>
<proteinExistence type="predicted"/>
<dbReference type="Gene3D" id="1.25.20.10">
    <property type="entry name" value="Bacterial muramidases"/>
    <property type="match status" value="1"/>
</dbReference>
<keyword evidence="4" id="KW-1185">Reference proteome</keyword>
<organism evidence="3 4">
    <name type="scientific">Yoonia rhodophyticola</name>
    <dbReference type="NCBI Taxonomy" id="3137370"/>
    <lineage>
        <taxon>Bacteria</taxon>
        <taxon>Pseudomonadati</taxon>
        <taxon>Pseudomonadota</taxon>
        <taxon>Alphaproteobacteria</taxon>
        <taxon>Rhodobacterales</taxon>
        <taxon>Paracoccaceae</taxon>
        <taxon>Yoonia</taxon>
    </lineage>
</organism>
<dbReference type="GO" id="GO:0004553">
    <property type="term" value="F:hydrolase activity, hydrolyzing O-glycosyl compounds"/>
    <property type="evidence" value="ECO:0007669"/>
    <property type="project" value="InterPro"/>
</dbReference>
<dbReference type="InterPro" id="IPR008939">
    <property type="entry name" value="Lytic_TGlycosylase_superhlx_U"/>
</dbReference>
<dbReference type="SUPFAM" id="SSF48435">
    <property type="entry name" value="Bacterial muramidases"/>
    <property type="match status" value="1"/>
</dbReference>
<feature type="chain" id="PRO_5042988786" description="Lytic transglycosylase domain-containing protein" evidence="2">
    <location>
        <begin position="20"/>
        <end position="293"/>
    </location>
</feature>
<dbReference type="GO" id="GO:0042597">
    <property type="term" value="C:periplasmic space"/>
    <property type="evidence" value="ECO:0007669"/>
    <property type="project" value="InterPro"/>
</dbReference>
<accession>A0AAN0NLD1</accession>
<evidence type="ECO:0000256" key="1">
    <source>
        <dbReference type="ARBA" id="ARBA00022729"/>
    </source>
</evidence>
<feature type="signal peptide" evidence="2">
    <location>
        <begin position="1"/>
        <end position="19"/>
    </location>
</feature>
<sequence length="293" mass="32039">MRLLSIVAAALLTAETARAQAVDPSAVAVIRAADDSWEDARILAAQADPLTRDVLTWMRLRAGEGRLAEYTSFLETHADWPGLSRLRAAGEGALHETTDAEAVIAFFGDATPQTGEGAVHLARALISTGAPEAAEAMLREVWIGNRLSGDGHAALIAAFPDILKPFHLARTDALLWRWRTSDAARMLPCYRRINALWLQRASPISRRRVILPPRSTRCLPICARIPGWPMTGTTGWPTGGGGPKRSRYCWTGPQVRRHWPNPFAGPAGAGHWPVGKCAKDGQIRLMRWPRVTI</sequence>
<evidence type="ECO:0000313" key="4">
    <source>
        <dbReference type="Proteomes" id="UP001470809"/>
    </source>
</evidence>
<dbReference type="Proteomes" id="UP001470809">
    <property type="component" value="Chromosome"/>
</dbReference>
<evidence type="ECO:0000256" key="2">
    <source>
        <dbReference type="SAM" id="SignalP"/>
    </source>
</evidence>
<dbReference type="AlphaFoldDB" id="A0AAN0NLD1"/>
<protein>
    <recommendedName>
        <fullName evidence="5">Lytic transglycosylase domain-containing protein</fullName>
    </recommendedName>
</protein>
<keyword evidence="1 2" id="KW-0732">Signal</keyword>